<evidence type="ECO:0000313" key="13">
    <source>
        <dbReference type="EMBL" id="KAF2071681.1"/>
    </source>
</evidence>
<dbReference type="Pfam" id="PF04054">
    <property type="entry name" value="Not1"/>
    <property type="match status" value="1"/>
</dbReference>
<dbReference type="InterPro" id="IPR055454">
    <property type="entry name" value="CNOT1-like_NOT1_connector"/>
</dbReference>
<reference evidence="13" key="1">
    <citation type="submission" date="2020-01" db="EMBL/GenBank/DDBJ databases">
        <title>Development of genomics and gene disruption for Polysphondylium violaceum indicates a role for the polyketide synthase stlB in stalk morphogenesis.</title>
        <authorList>
            <person name="Narita B."/>
            <person name="Kawabe Y."/>
            <person name="Kin K."/>
            <person name="Saito T."/>
            <person name="Gibbs R."/>
            <person name="Kuspa A."/>
            <person name="Muzny D."/>
            <person name="Queller D."/>
            <person name="Richards S."/>
            <person name="Strassman J."/>
            <person name="Sucgang R."/>
            <person name="Worley K."/>
            <person name="Schaap P."/>
        </authorList>
    </citation>
    <scope>NUCLEOTIDE SEQUENCE</scope>
    <source>
        <strain evidence="13">QSvi11</strain>
    </source>
</reference>
<keyword evidence="14" id="KW-1185">Reference proteome</keyword>
<dbReference type="CDD" id="cd20710">
    <property type="entry name" value="NOT1_connector"/>
    <property type="match status" value="1"/>
</dbReference>
<dbReference type="InterPro" id="IPR038535">
    <property type="entry name" value="CNOT1_TTP_bind_sf"/>
</dbReference>
<comment type="caution">
    <text evidence="13">The sequence shown here is derived from an EMBL/GenBank/DDBJ whole genome shotgun (WGS) entry which is preliminary data.</text>
</comment>
<feature type="region of interest" description="Disordered" evidence="6">
    <location>
        <begin position="1"/>
        <end position="33"/>
    </location>
</feature>
<sequence length="2451" mass="278790">MASNNSNNSNIDSNDVLSSSSNNNNNNTFPTEEFESNDLLNKFNNLTTTDKSFYQSWTLQGVPSDSNTNTTNDNINIVSNLSFVIATQIKNLISNLTKKSIKTNSTELSTIINQYGNQAEIYLFRCLIDSIDFKELKNNNNNSQAKDQLKIQLFKDEFSRLTKQPHFTSVLCKAFEGYEVTKEFLVQFASLLKLTPTNEAMLGLALSQSLDKSIREQADKYLLSTLSQISQANTKSLPENLLHQLLYKFKIQQSSLSAPQQPPYYYDILKYLQSICPPSSLALSPLVDDSYLSSSSSLSTNTNINNSSSNNQNSQNTTTSSQVSKRQQQDNPSYVNSIISKVSQTNNPSQLIQSLGISNCSSASTLKEILLQFPKITEADVAQILGSVAQQTVDGDYDIPYLSFNNNNNNSSSSNNTTDNNEGGGENNNNNNKQDSLEKLFNWNYNVFVQVVKEISPSLDWNIVIRELDYPYFYLQESIGVSLILEVYKTATFNSNTNPNPIEKFPLHYIFDRIWLNSLGQISFITAALPCLDFPLYLSSKKRLEQSMVEKLSPLIANWNSVSLIEILLQLSEVDKDHLHYIRTLFEFPLKNCPDILLLGLLSIQNCKNNQLRNQMISILFPILLHHNYQSYLFQLWKDYPNLIVQGMADIYSKDPSSLSRLLDIAQESRILTPMLNFKTYPFIIDLALLASQREYLFLERWLQERMKEDTDFQFVRACTIYLVDRALKKNQSISSKLGNNNNNNSDPQPVPISSAILLIFYKTLMSGIDSFPVDIVNDLKQNSPITNDEIINSNNNSGGGGSNITTSGGVVNNNGGNTGERRFSQEIEEETNSYFFKLYSEELTVDQIITILKEYKNSKNQRDQDIFKCLLFNIFDEYKFLTDYPDKELRITGYLFGALIKHQLISSQPLRVALKYVLEALRHPINSNMFIFGINSLMSFANRLVEWPQYWQQICAIDHFSSNYSDIISKINTIIETSDPTKNSLDFQKSVNSPPATTILTSQQIQDADNFMFDSLPNTNSNNSSPTGSGMINIVDSSNNNNTSKLGNYQDEVEEDDSSKQSKNDPKSSASIKRNKSQEKTISTPPPPGMGLPLQQQSPIPTPTISSSQQTPPPKSNKSDLQEDAFSSTIPLGTLLSASKEIIQPDDFIKDKMYFIINNISIQNLDIKTKEMKDILKPEYQDFLAQYLVVKRVSIEANFHNLYLNFIDRLNIPTLSERILYYTHQNVHTLLKSEKLKVDHSERSLLKNLGGWLGLNTLAKNKPLLQKVIAPKDLLIYAAENGLLIAIVPFVAKLLEYASQSKVFRPPNPWVMAIMRQMLEIYHLKDSKNNIKFEIELLANNLSLDLNSIKPSTLIADRRQQRELEQQQLENGQLQQQHQSGQQQQQQLSSMDLLTNISSYITFNSSIGAYAQSPMFKKAVPLAFDKAVREIILPVVERSVAIAVITSKELVSKDFATEADEKKMKKASHLMVQNLAGSLALVTCKDPLRVSIVTYLRTLLQSNMQNLDGLPLDHAISIVCNDNLDFACSIVERAATEKAIISIDDVLASSYNDRLKHKEHAGSQPFFDMGYLTTTIYNTLPESLRPKPGGIQPDQFRVYEDFLNLPHQSVTPSVDGGSPSVESVLNVDNSKVIHQQQQQQQQPTLVQQQQIPSMTPIQQMQMQQQLQQQQLLQMQMQQQAQQQLQKEKGNQTSPPPSAAASQQPQTQLGQQQQQTQPTNTTTAVPNSELLERFAVFLNEVDSVVIRALQATQQIDLELLYNVSQQIISYLRLSNNQGELLAGLAQKLFNRLNDPEKKPMYEIYFELMEVLRDFDQKVIANITSFLLYSTPDKKITRVLVAGLIIHQLINVNEYDIALSKMMLDPTRSVPAIEFATNLLRFCIVENPYANLVEFPATLELLTKIAHRQPNEFLIKTLEDLKNGPKEEKKRRVSRIRQEDMIMDPPLLREAVIALLQDWLVFSSANSDQKLLIQYLSQVLQISFMKNELYFIKFFRIGLEWSLERYQSSIELNNSNNSTSTTTNSGASSNNNPPYLEIDSYCKFVVLMVKHGDPTKLNILTKVLSVLIKVLGKDYDSNPLKFNQRPYLRIFENLLVDLNAPDPILEHVSTHILFYFVNAFATLHPSKYPGFCFAWLDLISHRCFMPKLLLKNQKQWLITLLVQHFKFLDPFVRGEELSEPVKLLYKSTVKVLLVLLHDFPEFLCEYHSSFCDVIPTSCCQLRNLVLSAFPRSMRLPDPFTPNLKVDHLPDINTTPKITANFNILKNYRVEIDNYLKNRGPYSFLNELKFKNIFLTDADEIAFAGTRYNVAFLNSFVLYIGSQVAPTQRGKPITSPYYNASMDIFLRLTLDIDLEGRYLLFNAIVNQLRYPNNHTNYFSCVLLYLFGESGQDMVKEQITRVLLDRLITHKPHPWGLLITFLELIKNVNYNFWNHNFTKIAPEISQLFSNITAL</sequence>
<dbReference type="Pfam" id="PF16417">
    <property type="entry name" value="CNOT1_TTP_bind"/>
    <property type="match status" value="1"/>
</dbReference>
<keyword evidence="4" id="KW-0804">Transcription</keyword>
<dbReference type="GO" id="GO:0000932">
    <property type="term" value="C:P-body"/>
    <property type="evidence" value="ECO:0007669"/>
    <property type="project" value="TreeGrafter"/>
</dbReference>
<evidence type="ECO:0000256" key="3">
    <source>
        <dbReference type="ARBA" id="ARBA00023015"/>
    </source>
</evidence>
<feature type="compositionally biased region" description="Low complexity" evidence="6">
    <location>
        <begin position="1018"/>
        <end position="1031"/>
    </location>
</feature>
<dbReference type="Pfam" id="PF16415">
    <property type="entry name" value="CNOT1_CAF1_bind"/>
    <property type="match status" value="1"/>
</dbReference>
<dbReference type="Gene3D" id="1.25.40.840">
    <property type="entry name" value="CCR4-NOT transcription complex subunit 1 TTP binding domain"/>
    <property type="match status" value="1"/>
</dbReference>
<evidence type="ECO:0000259" key="9">
    <source>
        <dbReference type="Pfam" id="PF16415"/>
    </source>
</evidence>
<evidence type="ECO:0000259" key="7">
    <source>
        <dbReference type="Pfam" id="PF04054"/>
    </source>
</evidence>
<evidence type="ECO:0000256" key="1">
    <source>
        <dbReference type="ARBA" id="ARBA00004123"/>
    </source>
</evidence>
<feature type="region of interest" description="Disordered" evidence="6">
    <location>
        <begin position="1013"/>
        <end position="1125"/>
    </location>
</feature>
<feature type="compositionally biased region" description="Low complexity" evidence="6">
    <location>
        <begin position="804"/>
        <end position="816"/>
    </location>
</feature>
<dbReference type="InterPro" id="IPR032193">
    <property type="entry name" value="CNOT1_TTP_bind"/>
</dbReference>
<dbReference type="FunFam" id="1.25.40.840:FF:000003">
    <property type="entry name" value="Transcription regulator"/>
    <property type="match status" value="1"/>
</dbReference>
<dbReference type="PANTHER" id="PTHR13162:SF8">
    <property type="entry name" value="CCR4-NOT TRANSCRIPTION COMPLEX SUBUNIT 1"/>
    <property type="match status" value="1"/>
</dbReference>
<feature type="domain" description="CCR4-NOT transcription complex subunit 1 HEAT repeat" evidence="11">
    <location>
        <begin position="614"/>
        <end position="766"/>
    </location>
</feature>
<feature type="compositionally biased region" description="Polar residues" evidence="6">
    <location>
        <begin position="1036"/>
        <end position="1048"/>
    </location>
</feature>
<feature type="compositionally biased region" description="Low complexity" evidence="6">
    <location>
        <begin position="1"/>
        <end position="27"/>
    </location>
</feature>
<dbReference type="Gene3D" id="1.25.40.180">
    <property type="match status" value="1"/>
</dbReference>
<feature type="domain" description="CCR4-NOT transcription complex subunit 1" evidence="8">
    <location>
        <begin position="1415"/>
        <end position="1559"/>
    </location>
</feature>
<feature type="compositionally biased region" description="Low complexity" evidence="6">
    <location>
        <begin position="1092"/>
        <end position="1111"/>
    </location>
</feature>
<dbReference type="InterPro" id="IPR007196">
    <property type="entry name" value="CCR4-Not_Not1_C"/>
</dbReference>
<evidence type="ECO:0000259" key="12">
    <source>
        <dbReference type="Pfam" id="PF25097"/>
    </source>
</evidence>
<dbReference type="Pfam" id="PF12842">
    <property type="entry name" value="DUF3819"/>
    <property type="match status" value="1"/>
</dbReference>
<feature type="compositionally biased region" description="Low complexity" evidence="6">
    <location>
        <begin position="1699"/>
        <end position="1723"/>
    </location>
</feature>
<dbReference type="Gene3D" id="1.25.40.800">
    <property type="match status" value="1"/>
</dbReference>
<gene>
    <name evidence="13" type="ORF">CYY_006997</name>
</gene>
<feature type="region of interest" description="Disordered" evidence="6">
    <location>
        <begin position="1367"/>
        <end position="1387"/>
    </location>
</feature>
<dbReference type="FunFam" id="1.25.40.180:FF:000012">
    <property type="entry name" value="Ccr4-Not transcription complex subunit"/>
    <property type="match status" value="1"/>
</dbReference>
<dbReference type="GO" id="GO:0017148">
    <property type="term" value="P:negative regulation of translation"/>
    <property type="evidence" value="ECO:0007669"/>
    <property type="project" value="InterPro"/>
</dbReference>
<evidence type="ECO:0000313" key="14">
    <source>
        <dbReference type="Proteomes" id="UP000695562"/>
    </source>
</evidence>
<evidence type="ECO:0000259" key="8">
    <source>
        <dbReference type="Pfam" id="PF12842"/>
    </source>
</evidence>
<dbReference type="Gene3D" id="1.25.40.790">
    <property type="match status" value="1"/>
</dbReference>
<dbReference type="PANTHER" id="PTHR13162">
    <property type="entry name" value="CCR4-NOT TRANSCRIPTION COMPLEX"/>
    <property type="match status" value="1"/>
</dbReference>
<evidence type="ECO:0000256" key="6">
    <source>
        <dbReference type="SAM" id="MobiDB-lite"/>
    </source>
</evidence>
<proteinExistence type="predicted"/>
<dbReference type="GO" id="GO:0060090">
    <property type="term" value="F:molecular adaptor activity"/>
    <property type="evidence" value="ECO:0007669"/>
    <property type="project" value="TreeGrafter"/>
</dbReference>
<evidence type="ECO:0008006" key="15">
    <source>
        <dbReference type="Google" id="ProtNLM"/>
    </source>
</evidence>
<dbReference type="GO" id="GO:0005634">
    <property type="term" value="C:nucleus"/>
    <property type="evidence" value="ECO:0007669"/>
    <property type="project" value="UniProtKB-SubCell"/>
</dbReference>
<comment type="subcellular location">
    <subcellularLocation>
        <location evidence="1">Nucleus</location>
    </subcellularLocation>
</comment>
<dbReference type="Proteomes" id="UP000695562">
    <property type="component" value="Unassembled WGS sequence"/>
</dbReference>
<evidence type="ECO:0000256" key="2">
    <source>
        <dbReference type="ARBA" id="ARBA00022491"/>
    </source>
</evidence>
<feature type="region of interest" description="Disordered" evidence="6">
    <location>
        <begin position="793"/>
        <end position="821"/>
    </location>
</feature>
<dbReference type="InterPro" id="IPR024557">
    <property type="entry name" value="CNOT1_dom_4"/>
</dbReference>
<dbReference type="InterPro" id="IPR032194">
    <property type="entry name" value="CNOT1_HEAT"/>
</dbReference>
<dbReference type="GO" id="GO:0030015">
    <property type="term" value="C:CCR4-NOT core complex"/>
    <property type="evidence" value="ECO:0007669"/>
    <property type="project" value="InterPro"/>
</dbReference>
<name>A0A8J4PYF7_9MYCE</name>
<accession>A0A8J4PYF7</accession>
<dbReference type="OrthoDB" id="1933107at2759"/>
<dbReference type="EMBL" id="AJWJ01000350">
    <property type="protein sequence ID" value="KAF2071681.1"/>
    <property type="molecule type" value="Genomic_DNA"/>
</dbReference>
<evidence type="ECO:0000256" key="5">
    <source>
        <dbReference type="ARBA" id="ARBA00023242"/>
    </source>
</evidence>
<evidence type="ECO:0000256" key="4">
    <source>
        <dbReference type="ARBA" id="ARBA00023163"/>
    </source>
</evidence>
<dbReference type="InterPro" id="IPR032191">
    <property type="entry name" value="CNOT1_CAF1_bind"/>
</dbReference>
<feature type="region of interest" description="Disordered" evidence="6">
    <location>
        <begin position="1681"/>
        <end position="1724"/>
    </location>
</feature>
<feature type="domain" description="CCR4-NOT transcription complex subunit 1 TTP binding" evidence="10">
    <location>
        <begin position="819"/>
        <end position="982"/>
    </location>
</feature>
<keyword evidence="3" id="KW-0805">Transcription regulation</keyword>
<organism evidence="13 14">
    <name type="scientific">Polysphondylium violaceum</name>
    <dbReference type="NCBI Taxonomy" id="133409"/>
    <lineage>
        <taxon>Eukaryota</taxon>
        <taxon>Amoebozoa</taxon>
        <taxon>Evosea</taxon>
        <taxon>Eumycetozoa</taxon>
        <taxon>Dictyostelia</taxon>
        <taxon>Dictyosteliales</taxon>
        <taxon>Dictyosteliaceae</taxon>
        <taxon>Polysphondylium</taxon>
    </lineage>
</organism>
<feature type="region of interest" description="Disordered" evidence="6">
    <location>
        <begin position="298"/>
        <end position="331"/>
    </location>
</feature>
<feature type="compositionally biased region" description="Low complexity" evidence="6">
    <location>
        <begin position="298"/>
        <end position="324"/>
    </location>
</feature>
<feature type="compositionally biased region" description="Low complexity" evidence="6">
    <location>
        <begin position="405"/>
        <end position="432"/>
    </location>
</feature>
<evidence type="ECO:0000259" key="10">
    <source>
        <dbReference type="Pfam" id="PF16417"/>
    </source>
</evidence>
<dbReference type="Pfam" id="PF25097">
    <property type="entry name" value="ARM_Cnot1"/>
    <property type="match status" value="1"/>
</dbReference>
<feature type="domain" description="CCR4-NOT transcription complex subunit 1-like NOT1 connector" evidence="12">
    <location>
        <begin position="1760"/>
        <end position="1922"/>
    </location>
</feature>
<feature type="domain" description="CCR4-Not complex component Not1 C-terminal" evidence="7">
    <location>
        <begin position="2094"/>
        <end position="2448"/>
    </location>
</feature>
<feature type="domain" description="CCR4-NOT transcription complex subunit 1 CAF1-binding" evidence="9">
    <location>
        <begin position="1143"/>
        <end position="1364"/>
    </location>
</feature>
<dbReference type="GO" id="GO:0000289">
    <property type="term" value="P:nuclear-transcribed mRNA poly(A) tail shortening"/>
    <property type="evidence" value="ECO:0007669"/>
    <property type="project" value="UniProtKB-ARBA"/>
</dbReference>
<keyword evidence="2" id="KW-0678">Repressor</keyword>
<feature type="region of interest" description="Disordered" evidence="6">
    <location>
        <begin position="404"/>
        <end position="433"/>
    </location>
</feature>
<keyword evidence="5" id="KW-0539">Nucleus</keyword>
<protein>
    <recommendedName>
        <fullName evidence="15">CCR4-NOT complex subunit 1</fullName>
    </recommendedName>
</protein>
<evidence type="ECO:0000259" key="11">
    <source>
        <dbReference type="Pfam" id="PF16418"/>
    </source>
</evidence>
<dbReference type="Pfam" id="PF16418">
    <property type="entry name" value="CNOT1_HEAT"/>
    <property type="match status" value="1"/>
</dbReference>
<dbReference type="InterPro" id="IPR040398">
    <property type="entry name" value="Not1"/>
</dbReference>